<keyword evidence="6" id="KW-0472">Membrane</keyword>
<dbReference type="OrthoDB" id="7024925at2"/>
<evidence type="ECO:0000256" key="1">
    <source>
        <dbReference type="ARBA" id="ARBA00004651"/>
    </source>
</evidence>
<evidence type="ECO:0000256" key="3">
    <source>
        <dbReference type="ARBA" id="ARBA00022481"/>
    </source>
</evidence>
<keyword evidence="13" id="KW-1185">Reference proteome</keyword>
<organism evidence="12 13">
    <name type="scientific">Pseudomonas mangrovi</name>
    <dbReference type="NCBI Taxonomy" id="2161748"/>
    <lineage>
        <taxon>Bacteria</taxon>
        <taxon>Pseudomonadati</taxon>
        <taxon>Pseudomonadota</taxon>
        <taxon>Gammaproteobacteria</taxon>
        <taxon>Pseudomonadales</taxon>
        <taxon>Pseudomonadaceae</taxon>
        <taxon>Pseudomonas</taxon>
    </lineage>
</organism>
<dbReference type="GO" id="GO:0006935">
    <property type="term" value="P:chemotaxis"/>
    <property type="evidence" value="ECO:0007669"/>
    <property type="project" value="UniProtKB-ARBA"/>
</dbReference>
<feature type="domain" description="HAMP" evidence="11">
    <location>
        <begin position="325"/>
        <end position="378"/>
    </location>
</feature>
<dbReference type="Gene3D" id="1.10.287.950">
    <property type="entry name" value="Methyl-accepting chemotaxis protein"/>
    <property type="match status" value="1"/>
</dbReference>
<dbReference type="AlphaFoldDB" id="A0A2T5PFB6"/>
<name>A0A2T5PFB6_9PSED</name>
<dbReference type="SUPFAM" id="SSF58104">
    <property type="entry name" value="Methyl-accepting chemotaxis protein (MCP) signaling domain"/>
    <property type="match status" value="1"/>
</dbReference>
<dbReference type="EMBL" id="QASN01000002">
    <property type="protein sequence ID" value="PTU76401.1"/>
    <property type="molecule type" value="Genomic_DNA"/>
</dbReference>
<evidence type="ECO:0000313" key="12">
    <source>
        <dbReference type="EMBL" id="PTU76401.1"/>
    </source>
</evidence>
<evidence type="ECO:0000256" key="9">
    <source>
        <dbReference type="PROSITE-ProRule" id="PRU00284"/>
    </source>
</evidence>
<dbReference type="FunFam" id="1.10.287.950:FF:000001">
    <property type="entry name" value="Methyl-accepting chemotaxis sensory transducer"/>
    <property type="match status" value="1"/>
</dbReference>
<comment type="similarity">
    <text evidence="8">Belongs to the methyl-accepting chemotaxis (MCP) protein family.</text>
</comment>
<evidence type="ECO:0000256" key="5">
    <source>
        <dbReference type="ARBA" id="ARBA00022989"/>
    </source>
</evidence>
<evidence type="ECO:0000259" key="10">
    <source>
        <dbReference type="PROSITE" id="PS50111"/>
    </source>
</evidence>
<keyword evidence="4" id="KW-0812">Transmembrane</keyword>
<dbReference type="SMART" id="SM00283">
    <property type="entry name" value="MA"/>
    <property type="match status" value="1"/>
</dbReference>
<evidence type="ECO:0000256" key="6">
    <source>
        <dbReference type="ARBA" id="ARBA00023136"/>
    </source>
</evidence>
<dbReference type="InterPro" id="IPR004089">
    <property type="entry name" value="MCPsignal_dom"/>
</dbReference>
<evidence type="ECO:0000259" key="11">
    <source>
        <dbReference type="PROSITE" id="PS50885"/>
    </source>
</evidence>
<dbReference type="PANTHER" id="PTHR32089:SF119">
    <property type="entry name" value="METHYL-ACCEPTING CHEMOTAXIS PROTEIN CTPL"/>
    <property type="match status" value="1"/>
</dbReference>
<keyword evidence="2" id="KW-1003">Cell membrane</keyword>
<dbReference type="GO" id="GO:0007165">
    <property type="term" value="P:signal transduction"/>
    <property type="evidence" value="ECO:0007669"/>
    <property type="project" value="UniProtKB-KW"/>
</dbReference>
<dbReference type="Pfam" id="PF00015">
    <property type="entry name" value="MCPsignal"/>
    <property type="match status" value="1"/>
</dbReference>
<feature type="domain" description="Methyl-accepting transducer" evidence="10">
    <location>
        <begin position="383"/>
        <end position="619"/>
    </location>
</feature>
<comment type="caution">
    <text evidence="12">The sequence shown here is derived from an EMBL/GenBank/DDBJ whole genome shotgun (WGS) entry which is preliminary data.</text>
</comment>
<evidence type="ECO:0000256" key="2">
    <source>
        <dbReference type="ARBA" id="ARBA00022475"/>
    </source>
</evidence>
<dbReference type="Proteomes" id="UP000244064">
    <property type="component" value="Unassembled WGS sequence"/>
</dbReference>
<evidence type="ECO:0000313" key="13">
    <source>
        <dbReference type="Proteomes" id="UP000244064"/>
    </source>
</evidence>
<proteinExistence type="inferred from homology"/>
<comment type="subcellular location">
    <subcellularLocation>
        <location evidence="1">Cell membrane</location>
        <topology evidence="1">Multi-pass membrane protein</topology>
    </subcellularLocation>
</comment>
<gene>
    <name evidence="12" type="ORF">DBO85_01800</name>
</gene>
<evidence type="ECO:0000256" key="4">
    <source>
        <dbReference type="ARBA" id="ARBA00022692"/>
    </source>
</evidence>
<reference evidence="12 13" key="1">
    <citation type="submission" date="2018-04" db="EMBL/GenBank/DDBJ databases">
        <title>Pseudomonas sp. nov., isolated from mangrove soil.</title>
        <authorList>
            <person name="Chen C."/>
        </authorList>
    </citation>
    <scope>NUCLEOTIDE SEQUENCE [LARGE SCALE GENOMIC DNA]</scope>
    <source>
        <strain evidence="12 13">TC-11</strain>
    </source>
</reference>
<dbReference type="PROSITE" id="PS50111">
    <property type="entry name" value="CHEMOTAXIS_TRANSDUC_2"/>
    <property type="match status" value="1"/>
</dbReference>
<dbReference type="GO" id="GO:0005886">
    <property type="term" value="C:plasma membrane"/>
    <property type="evidence" value="ECO:0007669"/>
    <property type="project" value="UniProtKB-SubCell"/>
</dbReference>
<dbReference type="PROSITE" id="PS50885">
    <property type="entry name" value="HAMP"/>
    <property type="match status" value="1"/>
</dbReference>
<sequence length="656" mass="70639">MRLKSFTNLNSCLLIGVCLALAATLWWSQRAMQRPFQLMSDYLELSQRFEKEVARPTLAYLESGDALQQSAASQGLTALQQRSDALPARVATELRPSVEALLAFSANELLAAGKLAGDPAGLLLQAEREMGDSLTQLARYADASESAAATQYRRPLFDAARHLQRLAHARARLVGSGQGAQNQDVERELQALTAIADRLDALPLLGVEQAASAASNDFAALLGIASDNAATTTAEDRGIALKREFHSLVRRYPAELARTRSLVEQRSQLASETHRRVAQVQQALAGLEPLVREEHARIQAELRLIQGLMIGLILLVALLIDRLQRRLAGLLARLAPALGAWAAGDFRQPLQIDSRISELREIGDSLNRLRDFLVELAGSIRDNAREIGCSGRNLARINAGLHGGAEHQAEETRMIRDSLGELESTIQTVAENAGLAAGASREADQAVAQGQQLIDRSLAGLHALVDEVRDNARSTEQLADETRGISQVLGVIRSIAEQTNLLALNAAIEAARAGESGRGFAVVAEEVRSLAQRTAGATGEIQQLIERLQQAAGSSVAAMHAQVAHAEETAEQARVADDALGQIVASIREIAGMAQRIAAATAQQGQAVSEIREHGERIHQRGADNLQRIAESRSQGDALLQLGEHLDGRVQRLQLD</sequence>
<protein>
    <submittedName>
        <fullName evidence="12">Chemotaxis protein</fullName>
    </submittedName>
</protein>
<evidence type="ECO:0000256" key="8">
    <source>
        <dbReference type="ARBA" id="ARBA00029447"/>
    </source>
</evidence>
<dbReference type="CDD" id="cd11386">
    <property type="entry name" value="MCP_signal"/>
    <property type="match status" value="1"/>
</dbReference>
<accession>A0A2T5PFB6</accession>
<keyword evidence="5" id="KW-1133">Transmembrane helix</keyword>
<keyword evidence="7 9" id="KW-0807">Transducer</keyword>
<keyword evidence="3" id="KW-0488">Methylation</keyword>
<dbReference type="PANTHER" id="PTHR32089">
    <property type="entry name" value="METHYL-ACCEPTING CHEMOTAXIS PROTEIN MCPB"/>
    <property type="match status" value="1"/>
</dbReference>
<evidence type="ECO:0000256" key="7">
    <source>
        <dbReference type="ARBA" id="ARBA00023224"/>
    </source>
</evidence>
<dbReference type="InterPro" id="IPR003660">
    <property type="entry name" value="HAMP_dom"/>
</dbReference>